<organism evidence="2 3">
    <name type="scientific">Shewanella halifaxensis (strain HAW-EB4)</name>
    <dbReference type="NCBI Taxonomy" id="458817"/>
    <lineage>
        <taxon>Bacteria</taxon>
        <taxon>Pseudomonadati</taxon>
        <taxon>Pseudomonadota</taxon>
        <taxon>Gammaproteobacteria</taxon>
        <taxon>Alteromonadales</taxon>
        <taxon>Shewanellaceae</taxon>
        <taxon>Shewanella</taxon>
    </lineage>
</organism>
<feature type="transmembrane region" description="Helical" evidence="1">
    <location>
        <begin position="6"/>
        <end position="23"/>
    </location>
</feature>
<feature type="transmembrane region" description="Helical" evidence="1">
    <location>
        <begin position="273"/>
        <end position="291"/>
    </location>
</feature>
<keyword evidence="1" id="KW-0472">Membrane</keyword>
<reference evidence="2" key="1">
    <citation type="submission" date="2008-01" db="EMBL/GenBank/DDBJ databases">
        <title>Complete sequence of Shewanella halifaxensis HAW-EB4.</title>
        <authorList>
            <consortium name="US DOE Joint Genome Institute"/>
            <person name="Copeland A."/>
            <person name="Lucas S."/>
            <person name="Lapidus A."/>
            <person name="Glavina del Rio T."/>
            <person name="Dalin E."/>
            <person name="Tice H."/>
            <person name="Bruce D."/>
            <person name="Goodwin L."/>
            <person name="Pitluck S."/>
            <person name="Sims D."/>
            <person name="Brettin T."/>
            <person name="Detter J.C."/>
            <person name="Han C."/>
            <person name="Kuske C.R."/>
            <person name="Schmutz J."/>
            <person name="Larimer F."/>
            <person name="Land M."/>
            <person name="Hauser L."/>
            <person name="Kyrpides N."/>
            <person name="Kim E."/>
            <person name="Zhao J.-S."/>
            <person name="Richardson P."/>
        </authorList>
    </citation>
    <scope>NUCLEOTIDE SEQUENCE [LARGE SCALE GENOMIC DNA]</scope>
    <source>
        <strain evidence="2">HAW-EB4</strain>
    </source>
</reference>
<gene>
    <name evidence="2" type="ordered locus">Shal_3343</name>
</gene>
<evidence type="ECO:0008006" key="4">
    <source>
        <dbReference type="Google" id="ProtNLM"/>
    </source>
</evidence>
<dbReference type="AlphaFoldDB" id="B0TRX7"/>
<evidence type="ECO:0000313" key="2">
    <source>
        <dbReference type="EMBL" id="ABZ77889.1"/>
    </source>
</evidence>
<feature type="transmembrane region" description="Helical" evidence="1">
    <location>
        <begin position="80"/>
        <end position="98"/>
    </location>
</feature>
<name>B0TRX7_SHEHH</name>
<keyword evidence="3" id="KW-1185">Reference proteome</keyword>
<feature type="transmembrane region" description="Helical" evidence="1">
    <location>
        <begin position="133"/>
        <end position="153"/>
    </location>
</feature>
<evidence type="ECO:0000313" key="3">
    <source>
        <dbReference type="Proteomes" id="UP000001317"/>
    </source>
</evidence>
<dbReference type="KEGG" id="shl:Shal_3343"/>
<dbReference type="eggNOG" id="ENOG5033QZ3">
    <property type="taxonomic scope" value="Bacteria"/>
</dbReference>
<dbReference type="Proteomes" id="UP000001317">
    <property type="component" value="Chromosome"/>
</dbReference>
<feature type="transmembrane region" description="Helical" evidence="1">
    <location>
        <begin position="30"/>
        <end position="48"/>
    </location>
</feature>
<dbReference type="Pfam" id="PF11168">
    <property type="entry name" value="DUF2955"/>
    <property type="match status" value="1"/>
</dbReference>
<dbReference type="OrthoDB" id="5904926at2"/>
<proteinExistence type="predicted"/>
<feature type="transmembrane region" description="Helical" evidence="1">
    <location>
        <begin position="248"/>
        <end position="266"/>
    </location>
</feature>
<accession>B0TRX7</accession>
<dbReference type="InterPro" id="IPR022604">
    <property type="entry name" value="DUF2955"/>
</dbReference>
<sequence>MFHSRANALIRLAVFPVLLLYWQDFYGTRLPLLGPALVAVLFCISSQMPSAKMILKLGVILFVCTWAQGQISLYLFDDPLIYYLLLFVTFYWCMQRARENPTDIISSFMLLSLVLVTVFSRQKGLDITQLPKGLFLELIYAGFTVFIAFLLFPGGEIIATTQTIPEGGAQTEIWHLLLKAACSFICLWVFIDLNLSQAALMAITFTNVIKDPNPMKGVNYGISRFIMNSVGLLFALPPLLAAAFEVNIIVQLGVAIVCAMLMGIYAMKKEASINSFQVLYCAYVILLFKGITESGGNALHNDFIRIGSILFSVMLGLIILLLLQSPTKTEQVP</sequence>
<protein>
    <recommendedName>
        <fullName evidence="4">Permease of the major facilitator superfamily</fullName>
    </recommendedName>
</protein>
<dbReference type="STRING" id="458817.Shal_3343"/>
<feature type="transmembrane region" description="Helical" evidence="1">
    <location>
        <begin position="104"/>
        <end position="121"/>
    </location>
</feature>
<feature type="transmembrane region" description="Helical" evidence="1">
    <location>
        <begin position="225"/>
        <end position="242"/>
    </location>
</feature>
<dbReference type="HOGENOM" id="CLU_833920_0_0_6"/>
<evidence type="ECO:0000256" key="1">
    <source>
        <dbReference type="SAM" id="Phobius"/>
    </source>
</evidence>
<keyword evidence="1" id="KW-1133">Transmembrane helix</keyword>
<dbReference type="RefSeq" id="WP_012278409.1">
    <property type="nucleotide sequence ID" value="NC_010334.1"/>
</dbReference>
<dbReference type="EMBL" id="CP000931">
    <property type="protein sequence ID" value="ABZ77889.1"/>
    <property type="molecule type" value="Genomic_DNA"/>
</dbReference>
<keyword evidence="1" id="KW-0812">Transmembrane</keyword>
<feature type="transmembrane region" description="Helical" evidence="1">
    <location>
        <begin position="303"/>
        <end position="323"/>
    </location>
</feature>